<dbReference type="PANTHER" id="PTHR47447">
    <property type="entry name" value="OS03G0856100 PROTEIN"/>
    <property type="match status" value="1"/>
</dbReference>
<protein>
    <recommendedName>
        <fullName evidence="4">Pentatricopeptide repeat-containing protein</fullName>
    </recommendedName>
</protein>
<evidence type="ECO:0008006" key="4">
    <source>
        <dbReference type="Google" id="ProtNLM"/>
    </source>
</evidence>
<dbReference type="Gene3D" id="1.25.40.10">
    <property type="entry name" value="Tetratricopeptide repeat domain"/>
    <property type="match status" value="2"/>
</dbReference>
<dbReference type="InterPro" id="IPR011990">
    <property type="entry name" value="TPR-like_helical_dom_sf"/>
</dbReference>
<sequence length="724" mass="78772">MAHAARRLPGVYAAATALSSISRAPLGRAWAWPPWAHQAHRLPSPRSLVAPAAEAGAPTALERVAVGLRHRSLFDDDVQAQLPALIRGVRAQDASSRHLALLCAPHVHRALDTHGDMPPKLLSLALCVRTHLEDPWRVWTALRVAHPAWSPHRDDWAWIVRVLCPRDVERAWSVWLELRACGIEIRATTINALLHALQTRAEATALVADVGVGALDLVGLSTYVHAHMKAKVPDTPAVHAAAAELQARLLRPDTHDTLAWHAMLLYTGRQHGGHAALALAQEAMAHHGLVPDTYTVSTLLLAHAAELADVTTCDAALHLLHHIHRVVHVAPSAHALAIVLRAVLGPAPDPNQTFEAHALYTEARTLYGITPDAALVQPLVDAHCAAFVPDLDRAHALLDDVLGDRPSGLRRLWRARASRPADLGLFYPLLRACAALHDVPRALGLLRRMRACGVRVPPHAAWALVRRLGEASRSWADVAQLYRALQALRAWDSEAWARVLAWVCRWRMADGTPAPPALPLQVLADMREAGLHPRPATYTVLLDFCAKAHAHLASIQAVHAVIQRDVQLEPDLVLVHALMNAYNYAGAPAQVLGIFDSLLVLCQNTHHTRFLDDVTLTIVCDTCGRAGLLDAMREAVAAARALDARLITKNVWDAWVEGLARCGQLDEAIAAALDDMPRTPATSPDAKTLQTLLKFARGRPAVHAQIVARIQTELPHVWDASLAS</sequence>
<dbReference type="AlphaFoldDB" id="A0AAF0IV43"/>
<keyword evidence="3" id="KW-1185">Reference proteome</keyword>
<keyword evidence="1" id="KW-0677">Repeat</keyword>
<accession>A0AAF0IV43</accession>
<name>A0AAF0IV43_9BASI</name>
<gene>
    <name evidence="2" type="ORF">MCAP1_000366</name>
</gene>
<reference evidence="2" key="1">
    <citation type="submission" date="2023-03" db="EMBL/GenBank/DDBJ databases">
        <title>Mating type loci evolution in Malassezia.</title>
        <authorList>
            <person name="Coelho M.A."/>
        </authorList>
    </citation>
    <scope>NUCLEOTIDE SEQUENCE</scope>
    <source>
        <strain evidence="2">CBS 10434</strain>
    </source>
</reference>
<dbReference type="PANTHER" id="PTHR47447:SF17">
    <property type="entry name" value="OS12G0638900 PROTEIN"/>
    <property type="match status" value="1"/>
</dbReference>
<organism evidence="2 3">
    <name type="scientific">Malassezia caprae</name>
    <dbReference type="NCBI Taxonomy" id="1381934"/>
    <lineage>
        <taxon>Eukaryota</taxon>
        <taxon>Fungi</taxon>
        <taxon>Dikarya</taxon>
        <taxon>Basidiomycota</taxon>
        <taxon>Ustilaginomycotina</taxon>
        <taxon>Malasseziomycetes</taxon>
        <taxon>Malasseziales</taxon>
        <taxon>Malasseziaceae</taxon>
        <taxon>Malassezia</taxon>
    </lineage>
</organism>
<dbReference type="Proteomes" id="UP001220961">
    <property type="component" value="Chromosome 1"/>
</dbReference>
<evidence type="ECO:0000313" key="2">
    <source>
        <dbReference type="EMBL" id="WFD18158.1"/>
    </source>
</evidence>
<evidence type="ECO:0000313" key="3">
    <source>
        <dbReference type="Proteomes" id="UP001220961"/>
    </source>
</evidence>
<dbReference type="EMBL" id="CP119908">
    <property type="protein sequence ID" value="WFD18158.1"/>
    <property type="molecule type" value="Genomic_DNA"/>
</dbReference>
<evidence type="ECO:0000256" key="1">
    <source>
        <dbReference type="ARBA" id="ARBA00022737"/>
    </source>
</evidence>
<proteinExistence type="predicted"/>